<gene>
    <name evidence="1" type="ORF">OHC33_000261</name>
</gene>
<organism evidence="1 2">
    <name type="scientific">Knufia fluminis</name>
    <dbReference type="NCBI Taxonomy" id="191047"/>
    <lineage>
        <taxon>Eukaryota</taxon>
        <taxon>Fungi</taxon>
        <taxon>Dikarya</taxon>
        <taxon>Ascomycota</taxon>
        <taxon>Pezizomycotina</taxon>
        <taxon>Eurotiomycetes</taxon>
        <taxon>Chaetothyriomycetidae</taxon>
        <taxon>Chaetothyriales</taxon>
        <taxon>Trichomeriaceae</taxon>
        <taxon>Knufia</taxon>
    </lineage>
</organism>
<dbReference type="AlphaFoldDB" id="A0AAN8ETB2"/>
<keyword evidence="2" id="KW-1185">Reference proteome</keyword>
<dbReference type="Proteomes" id="UP001316803">
    <property type="component" value="Unassembled WGS sequence"/>
</dbReference>
<dbReference type="EMBL" id="JAKLMC020000001">
    <property type="protein sequence ID" value="KAK5958418.1"/>
    <property type="molecule type" value="Genomic_DNA"/>
</dbReference>
<protein>
    <submittedName>
        <fullName evidence="1">Uncharacterized protein</fullName>
    </submittedName>
</protein>
<name>A0AAN8ETB2_9EURO</name>
<comment type="caution">
    <text evidence="1">The sequence shown here is derived from an EMBL/GenBank/DDBJ whole genome shotgun (WGS) entry which is preliminary data.</text>
</comment>
<reference evidence="1 2" key="1">
    <citation type="submission" date="2022-12" db="EMBL/GenBank/DDBJ databases">
        <title>Genomic features and morphological characterization of a novel Knufia sp. strain isolated from spacecraft assembly facility.</title>
        <authorList>
            <person name="Teixeira M."/>
            <person name="Chander A.M."/>
            <person name="Stajich J.E."/>
            <person name="Venkateswaran K."/>
        </authorList>
    </citation>
    <scope>NUCLEOTIDE SEQUENCE [LARGE SCALE GENOMIC DNA]</scope>
    <source>
        <strain evidence="1 2">FJI-L2-BK-P2</strain>
    </source>
</reference>
<sequence>MPINANTTTIDTSSGSSLEEFEDIEAIFRASTTKTVAEVVSTPQELPSHPPSSKVVHKAAAVIETIDLCSSEVEEEEAPKTTVAIPKKSRTLWLEYDEFFDV</sequence>
<accession>A0AAN8ETB2</accession>
<evidence type="ECO:0000313" key="1">
    <source>
        <dbReference type="EMBL" id="KAK5958418.1"/>
    </source>
</evidence>
<evidence type="ECO:0000313" key="2">
    <source>
        <dbReference type="Proteomes" id="UP001316803"/>
    </source>
</evidence>
<proteinExistence type="predicted"/>